<comment type="caution">
    <text evidence="6">The sequence shown here is derived from an EMBL/GenBank/DDBJ whole genome shotgun (WGS) entry which is preliminary data.</text>
</comment>
<evidence type="ECO:0000313" key="7">
    <source>
        <dbReference type="Proteomes" id="UP000221222"/>
    </source>
</evidence>
<evidence type="ECO:0000313" key="6">
    <source>
        <dbReference type="EMBL" id="PHO18504.1"/>
    </source>
</evidence>
<dbReference type="AlphaFoldDB" id="A0A2G1DJC5"/>
<comment type="function">
    <text evidence="4 5">Required for flagellar hook formation. May act as a scaffolding protein.</text>
</comment>
<keyword evidence="3 5" id="KW-1005">Bacterial flagellum biogenesis</keyword>
<name>A0A2G1DJC5_9BACT</name>
<keyword evidence="6" id="KW-0282">Flagellum</keyword>
<dbReference type="InterPro" id="IPR005648">
    <property type="entry name" value="FlgD"/>
</dbReference>
<dbReference type="Proteomes" id="UP000221222">
    <property type="component" value="Unassembled WGS sequence"/>
</dbReference>
<evidence type="ECO:0000256" key="5">
    <source>
        <dbReference type="RuleBase" id="RU362076"/>
    </source>
</evidence>
<evidence type="ECO:0000256" key="2">
    <source>
        <dbReference type="ARBA" id="ARBA00016013"/>
    </source>
</evidence>
<dbReference type="GO" id="GO:0044781">
    <property type="term" value="P:bacterial-type flagellum organization"/>
    <property type="evidence" value="ECO:0007669"/>
    <property type="project" value="UniProtKB-UniRule"/>
</dbReference>
<evidence type="ECO:0000256" key="3">
    <source>
        <dbReference type="ARBA" id="ARBA00022795"/>
    </source>
</evidence>
<gene>
    <name evidence="6" type="ORF">CPU12_05260</name>
</gene>
<keyword evidence="6" id="KW-0969">Cilium</keyword>
<keyword evidence="6" id="KW-0966">Cell projection</keyword>
<sequence>MTFDQGKYNRIKKRDANGYTTSNVDVTTKTDAFGNAYTSAVSAKQMDTSDFLLLMLQELKLQDPTKPMDSQNMMNTQMQMSTMQTNMTLAKSMEKLVASYSQSSLSNATSLIGRNVETYDVDDRGITKAYTVTSVETIDGEIVLKGRQILYMQDIIKDKDDKVLAYDENGYIYGEDGKKTGQKIVLKDKGQVALDKDGKPVILDENNEEVKDHTYEYTGQAARVYSDELTTIPMSNVGKIFS</sequence>
<comment type="similarity">
    <text evidence="1 5">Belongs to the FlgD family.</text>
</comment>
<accession>A0A2G1DJC5</accession>
<evidence type="ECO:0000256" key="4">
    <source>
        <dbReference type="ARBA" id="ARBA00024746"/>
    </source>
</evidence>
<reference evidence="6 7" key="1">
    <citation type="submission" date="2017-09" db="EMBL/GenBank/DDBJ databases">
        <title>Arcobacter canalis sp. nov., a new species isolated from a water canal contaminated with urban sewage.</title>
        <authorList>
            <person name="Perez-Cataluna A."/>
            <person name="Salas-Masso N."/>
            <person name="Figueras M.J."/>
        </authorList>
    </citation>
    <scope>NUCLEOTIDE SEQUENCE [LARGE SCALE GENOMIC DNA]</scope>
    <source>
        <strain evidence="6 7">F98-3</strain>
    </source>
</reference>
<dbReference type="EMBL" id="NXFY01000006">
    <property type="protein sequence ID" value="PHO18504.1"/>
    <property type="molecule type" value="Genomic_DNA"/>
</dbReference>
<organism evidence="6 7">
    <name type="scientific">Malaciobacter molluscorum LMG 25693</name>
    <dbReference type="NCBI Taxonomy" id="870501"/>
    <lineage>
        <taxon>Bacteria</taxon>
        <taxon>Pseudomonadati</taxon>
        <taxon>Campylobacterota</taxon>
        <taxon>Epsilonproteobacteria</taxon>
        <taxon>Campylobacterales</taxon>
        <taxon>Arcobacteraceae</taxon>
        <taxon>Malaciobacter</taxon>
    </lineage>
</organism>
<evidence type="ECO:0000256" key="1">
    <source>
        <dbReference type="ARBA" id="ARBA00010577"/>
    </source>
</evidence>
<dbReference type="Pfam" id="PF03963">
    <property type="entry name" value="FlgD"/>
    <property type="match status" value="1"/>
</dbReference>
<protein>
    <recommendedName>
        <fullName evidence="2 5">Basal-body rod modification protein FlgD</fullName>
    </recommendedName>
</protein>
<proteinExistence type="inferred from homology"/>
<keyword evidence="7" id="KW-1185">Reference proteome</keyword>